<dbReference type="GeneID" id="93373233"/>
<sequence length="159" mass="17694">MTGDERRLTALIAGLRIPEPWDLRQFVDALAEQRGKPIELVGRAGLKAAGFPCGLLAETAELTLIVYEERSSRYMVEHTVLHEIGHLLLDHEGERIQDALGEYLGGLVGPAAIARMETVLARGVFGTAKELEAESFANLIMPAMRRRPFAPFRNLFVRR</sequence>
<evidence type="ECO:0000313" key="2">
    <source>
        <dbReference type="Proteomes" id="UP000180166"/>
    </source>
</evidence>
<reference evidence="1 2" key="1">
    <citation type="submission" date="2016-10" db="EMBL/GenBank/DDBJ databases">
        <title>Genome sequence of Nocardia seriolae strain EM150506, isolated from Anguila japonica.</title>
        <authorList>
            <person name="Han H.-J."/>
        </authorList>
    </citation>
    <scope>NUCLEOTIDE SEQUENCE [LARGE SCALE GENOMIC DNA]</scope>
    <source>
        <strain evidence="1 2">EM150506</strain>
    </source>
</reference>
<name>A0ABC8AQQ5_9NOCA</name>
<organism evidence="1 2">
    <name type="scientific">Nocardia seriolae</name>
    <dbReference type="NCBI Taxonomy" id="37332"/>
    <lineage>
        <taxon>Bacteria</taxon>
        <taxon>Bacillati</taxon>
        <taxon>Actinomycetota</taxon>
        <taxon>Actinomycetes</taxon>
        <taxon>Mycobacteriales</taxon>
        <taxon>Nocardiaceae</taxon>
        <taxon>Nocardia</taxon>
    </lineage>
</organism>
<dbReference type="AlphaFoldDB" id="A0ABC8AQQ5"/>
<evidence type="ECO:0000313" key="1">
    <source>
        <dbReference type="EMBL" id="APA96555.1"/>
    </source>
</evidence>
<protein>
    <recommendedName>
        <fullName evidence="3">IrrE N-terminal-like domain-containing protein</fullName>
    </recommendedName>
</protein>
<dbReference type="RefSeq" id="WP_033087369.1">
    <property type="nucleotide sequence ID" value="NZ_AP017900.1"/>
</dbReference>
<evidence type="ECO:0008006" key="3">
    <source>
        <dbReference type="Google" id="ProtNLM"/>
    </source>
</evidence>
<dbReference type="Proteomes" id="UP000180166">
    <property type="component" value="Chromosome"/>
</dbReference>
<dbReference type="EMBL" id="CP017839">
    <property type="protein sequence ID" value="APA96555.1"/>
    <property type="molecule type" value="Genomic_DNA"/>
</dbReference>
<dbReference type="KEGG" id="nsr:NS506_02491"/>
<gene>
    <name evidence="1" type="ORF">NS506_02491</name>
</gene>
<proteinExistence type="predicted"/>
<accession>A0ABC8AQQ5</accession>